<organism evidence="1 2">
    <name type="scientific">Hyphomicrobium sulfonivorans</name>
    <dbReference type="NCBI Taxonomy" id="121290"/>
    <lineage>
        <taxon>Bacteria</taxon>
        <taxon>Pseudomonadati</taxon>
        <taxon>Pseudomonadota</taxon>
        <taxon>Alphaproteobacteria</taxon>
        <taxon>Hyphomicrobiales</taxon>
        <taxon>Hyphomicrobiaceae</taxon>
        <taxon>Hyphomicrobium</taxon>
    </lineage>
</organism>
<reference evidence="1 2" key="1">
    <citation type="submission" date="2015-10" db="EMBL/GenBank/DDBJ databases">
        <title>Transcriptomic analysis of a linuron degrading triple-species bacterial consortium.</title>
        <authorList>
            <person name="Albers P."/>
        </authorList>
    </citation>
    <scope>NUCLEOTIDE SEQUENCE [LARGE SCALE GENOMIC DNA]</scope>
    <source>
        <strain evidence="1 2">WDL6</strain>
    </source>
</reference>
<dbReference type="Gene3D" id="3.40.50.880">
    <property type="match status" value="1"/>
</dbReference>
<keyword evidence="1" id="KW-0808">Transferase</keyword>
<name>A0A120CWW6_HYPSL</name>
<dbReference type="PATRIC" id="fig|121290.4.peg.3220"/>
<protein>
    <submittedName>
        <fullName evidence="1">Glutamine amidotransferase class-I</fullName>
    </submittedName>
</protein>
<sequence length="126" mass="14121">MSDEGMCHRLFEGVEPLFRGVQWHCAEVKRLPDGATCLASSPQCRVAAMSYGSAAFGLQYHIEASEQSIHEWADSDASRAALARQYPPNYAVGVQRRVSESFADILKNSRRIYDNFMHVAIARLQD</sequence>
<dbReference type="STRING" id="121290.APY04_1258"/>
<dbReference type="InterPro" id="IPR029062">
    <property type="entry name" value="Class_I_gatase-like"/>
</dbReference>
<gene>
    <name evidence="1" type="ORF">APY04_1258</name>
</gene>
<dbReference type="Proteomes" id="UP000059074">
    <property type="component" value="Unassembled WGS sequence"/>
</dbReference>
<proteinExistence type="predicted"/>
<keyword evidence="1" id="KW-0315">Glutamine amidotransferase</keyword>
<dbReference type="GO" id="GO:0016740">
    <property type="term" value="F:transferase activity"/>
    <property type="evidence" value="ECO:0007669"/>
    <property type="project" value="UniProtKB-KW"/>
</dbReference>
<dbReference type="AlphaFoldDB" id="A0A120CWW6"/>
<keyword evidence="2" id="KW-1185">Reference proteome</keyword>
<dbReference type="EMBL" id="LMTR01000040">
    <property type="protein sequence ID" value="KWT70049.1"/>
    <property type="molecule type" value="Genomic_DNA"/>
</dbReference>
<dbReference type="SUPFAM" id="SSF52317">
    <property type="entry name" value="Class I glutamine amidotransferase-like"/>
    <property type="match status" value="1"/>
</dbReference>
<comment type="caution">
    <text evidence="1">The sequence shown here is derived from an EMBL/GenBank/DDBJ whole genome shotgun (WGS) entry which is preliminary data.</text>
</comment>
<accession>A0A120CWW6</accession>
<evidence type="ECO:0000313" key="1">
    <source>
        <dbReference type="EMBL" id="KWT70049.1"/>
    </source>
</evidence>
<evidence type="ECO:0000313" key="2">
    <source>
        <dbReference type="Proteomes" id="UP000059074"/>
    </source>
</evidence>